<dbReference type="EMBL" id="LT882689">
    <property type="protein sequence ID" value="SMY30029.1"/>
    <property type="molecule type" value="Genomic_DNA"/>
</dbReference>
<protein>
    <submittedName>
        <fullName evidence="2">Uncharacterized protein</fullName>
    </submittedName>
</protein>
<name>A0A1Y6M2B6_ZYMTR</name>
<organism evidence="2 3">
    <name type="scientific">Zymoseptoria tritici ST99CH_1A5</name>
    <dbReference type="NCBI Taxonomy" id="1276529"/>
    <lineage>
        <taxon>Eukaryota</taxon>
        <taxon>Fungi</taxon>
        <taxon>Dikarya</taxon>
        <taxon>Ascomycota</taxon>
        <taxon>Pezizomycotina</taxon>
        <taxon>Dothideomycetes</taxon>
        <taxon>Dothideomycetidae</taxon>
        <taxon>Mycosphaerellales</taxon>
        <taxon>Mycosphaerellaceae</taxon>
        <taxon>Zymoseptoria</taxon>
    </lineage>
</organism>
<dbReference type="Proteomes" id="UP000215453">
    <property type="component" value="Chromosome 14"/>
</dbReference>
<evidence type="ECO:0000313" key="3">
    <source>
        <dbReference type="Proteomes" id="UP000215453"/>
    </source>
</evidence>
<proteinExistence type="predicted"/>
<dbReference type="AlphaFoldDB" id="A0A1Y6M2B6"/>
<accession>A0A1Y6M2B6</accession>
<sequence length="184" mass="20807">MDEAPRPFRLTAPEKQIIASRCAADDMTFDYPSCICDEDRTDPHKFLNALILCGKVSRDKPTLLAAHPRKDIAEMVNDLMAPAFDSTMTTANVRACAHAFRIGMSIAIFWDMEEFFPRAYPRQLVEDSILWKIGLFELPLSGDDLFGADVHAQRNGLDITAPNDRKHVKPPAVNKMSKLPEYRR</sequence>
<gene>
    <name evidence="2" type="ORF">ZT1A5_G11479</name>
</gene>
<evidence type="ECO:0000313" key="2">
    <source>
        <dbReference type="EMBL" id="SMY30029.1"/>
    </source>
</evidence>
<reference evidence="2 3" key="1">
    <citation type="submission" date="2016-10" db="EMBL/GenBank/DDBJ databases">
        <authorList>
            <person name="Varghese N."/>
        </authorList>
    </citation>
    <scope>NUCLEOTIDE SEQUENCE [LARGE SCALE GENOMIC DNA]</scope>
</reference>
<evidence type="ECO:0000256" key="1">
    <source>
        <dbReference type="SAM" id="MobiDB-lite"/>
    </source>
</evidence>
<feature type="region of interest" description="Disordered" evidence="1">
    <location>
        <begin position="160"/>
        <end position="184"/>
    </location>
</feature>